<dbReference type="VEuPathDB" id="VectorBase:RPRC001400"/>
<evidence type="ECO:0000256" key="11">
    <source>
        <dbReference type="PIRSR" id="PIRSR009449-1"/>
    </source>
</evidence>
<keyword evidence="5 10" id="KW-0235">DNA replication</keyword>
<organism evidence="13">
    <name type="scientific">Rhodnius prolixus</name>
    <name type="common">Triatomid bug</name>
    <dbReference type="NCBI Taxonomy" id="13249"/>
    <lineage>
        <taxon>Eukaryota</taxon>
        <taxon>Metazoa</taxon>
        <taxon>Ecdysozoa</taxon>
        <taxon>Arthropoda</taxon>
        <taxon>Hexapoda</taxon>
        <taxon>Insecta</taxon>
        <taxon>Pterygota</taxon>
        <taxon>Neoptera</taxon>
        <taxon>Paraneoptera</taxon>
        <taxon>Hemiptera</taxon>
        <taxon>Heteroptera</taxon>
        <taxon>Panheteroptera</taxon>
        <taxon>Cimicomorpha</taxon>
        <taxon>Reduviidae</taxon>
        <taxon>Triatominae</taxon>
        <taxon>Rhodnius</taxon>
    </lineage>
</organism>
<dbReference type="Pfam" id="PF04104">
    <property type="entry name" value="DNA_primase_lrg"/>
    <property type="match status" value="1"/>
</dbReference>
<feature type="binding site" evidence="11">
    <location>
        <position position="289"/>
    </location>
    <ligand>
        <name>[4Fe-4S] cluster</name>
        <dbReference type="ChEBI" id="CHEBI:49883"/>
    </ligand>
</feature>
<dbReference type="Gene3D" id="1.20.930.80">
    <property type="match status" value="1"/>
</dbReference>
<evidence type="ECO:0000313" key="13">
    <source>
        <dbReference type="EMBL" id="MOY45251.1"/>
    </source>
</evidence>
<sequence>MDFRRSTRRSLIKPILNDLSSTYPHELQLYNTTPNFEVSFADVEQSAIDRMAVLQTIDEISSKGLKGDDWRRAIVDELKKQGLKGFCKLVTSTSSGDDETDLLLRKRDHISRYILRLAYCTSEDKRRWFVAREVDLFRLRWMYLAPTSRTKFLKLNNLKYDIVSDSEKEEFIKWSNGMIQLSGEYFKVPFQLVSELLRNRKVFLHKGIAFINNEDIISVITNSFRSSLAQYLAFASRRIHNLCEDTRIQAIVNGSGKVQREIDYTAFTNKEKIDIRNIDAISELSFPLCMKQLHDRLRNDHHLRHSARQQYGLFLKGIGVTLEDALKFWRSEFTKKMDIEKFEKSYSYNIRHNYGKEGKRANYAPQSCMKIINGSVGPGEFHGCPFRHSDTVSLKRTLEKNNINSIAAQEILDLAKKGHYQLACSAYFQRKHNVDSVTINHPNVYFDESQMILVNKCIKKEFKNESENKTFIAKDQKQENMWDDDMEIDFSAIES</sequence>
<evidence type="ECO:0000256" key="5">
    <source>
        <dbReference type="ARBA" id="ARBA00022705"/>
    </source>
</evidence>
<protein>
    <recommendedName>
        <fullName evidence="2 10">DNA primase large subunit</fullName>
    </recommendedName>
</protein>
<evidence type="ECO:0000259" key="12">
    <source>
        <dbReference type="Pfam" id="PF04104"/>
    </source>
</evidence>
<comment type="function">
    <text evidence="10">DNA primase is the polymerase that synthesizes small RNA primers for the Okazaki fragments made during discontinuous DNA replication.</text>
</comment>
<reference evidence="13" key="1">
    <citation type="submission" date="2019-04" db="EMBL/GenBank/DDBJ databases">
        <title>Analysis of the testis transcriptome of the Chagas disease vector Rhodnius prolixus.</title>
        <authorList>
            <person name="Cesar J."/>
            <person name="Ribeiro J.M."/>
            <person name="Pereira M.H."/>
            <person name="Araujo R.N."/>
            <person name="Gontijo N.F."/>
            <person name="Pessoa G."/>
            <person name="Sant'Anna M.V."/>
            <person name="Sorgine M.H."/>
            <person name="Majerowicz D."/>
            <person name="Carvalho A.B."/>
            <person name="Braz G."/>
            <person name="Mesquita R."/>
            <person name="Lagerblad P.O."/>
            <person name="Koerich L.B."/>
        </authorList>
    </citation>
    <scope>NUCLEOTIDE SEQUENCE</scope>
</reference>
<dbReference type="GO" id="GO:0006269">
    <property type="term" value="P:DNA replication, synthesis of primer"/>
    <property type="evidence" value="ECO:0007669"/>
    <property type="project" value="UniProtKB-KW"/>
</dbReference>
<keyword evidence="6 10" id="KW-0479">Metal-binding</keyword>
<feature type="binding site" evidence="11">
    <location>
        <position position="384"/>
    </location>
    <ligand>
        <name>[4Fe-4S] cluster</name>
        <dbReference type="ChEBI" id="CHEBI:49883"/>
    </ligand>
</feature>
<dbReference type="PANTHER" id="PTHR10537:SF3">
    <property type="entry name" value="DNA PRIMASE LARGE SUBUNIT"/>
    <property type="match status" value="1"/>
</dbReference>
<evidence type="ECO:0000256" key="8">
    <source>
        <dbReference type="ARBA" id="ARBA00023014"/>
    </source>
</evidence>
<keyword evidence="3 10" id="KW-0004">4Fe-4S</keyword>
<dbReference type="InterPro" id="IPR058560">
    <property type="entry name" value="DNA_primase_C"/>
</dbReference>
<feature type="domain" description="DNA primase large subunit C-terminal" evidence="12">
    <location>
        <begin position="281"/>
        <end position="446"/>
    </location>
</feature>
<evidence type="ECO:0000256" key="6">
    <source>
        <dbReference type="ARBA" id="ARBA00022723"/>
    </source>
</evidence>
<evidence type="ECO:0000256" key="10">
    <source>
        <dbReference type="PIRNR" id="PIRNR009449"/>
    </source>
</evidence>
<dbReference type="Pfam" id="PF26466">
    <property type="entry name" value="DNA_primase_lrg_N"/>
    <property type="match status" value="1"/>
</dbReference>
<feature type="binding site" evidence="11">
    <location>
        <position position="424"/>
    </location>
    <ligand>
        <name>[4Fe-4S] cluster</name>
        <dbReference type="ChEBI" id="CHEBI:49883"/>
    </ligand>
</feature>
<proteinExistence type="inferred from homology"/>
<evidence type="ECO:0000256" key="3">
    <source>
        <dbReference type="ARBA" id="ARBA00022485"/>
    </source>
</evidence>
<name>A0A4P6DF33_RHOPR</name>
<keyword evidence="7 10" id="KW-0408">Iron</keyword>
<dbReference type="InterPro" id="IPR016558">
    <property type="entry name" value="DNA_primase_lsu_euk"/>
</dbReference>
<dbReference type="PANTHER" id="PTHR10537">
    <property type="entry name" value="DNA PRIMASE LARGE SUBUNIT"/>
    <property type="match status" value="1"/>
</dbReference>
<evidence type="ECO:0000256" key="2">
    <source>
        <dbReference type="ARBA" id="ARBA00019038"/>
    </source>
</evidence>
<dbReference type="GO" id="GO:0046872">
    <property type="term" value="F:metal ion binding"/>
    <property type="evidence" value="ECO:0007669"/>
    <property type="project" value="UniProtKB-UniRule"/>
</dbReference>
<evidence type="ECO:0000256" key="9">
    <source>
        <dbReference type="ARBA" id="ARBA00023125"/>
    </source>
</evidence>
<keyword evidence="4 10" id="KW-0639">Primosome</keyword>
<dbReference type="VEuPathDB" id="VectorBase:RPRC001401"/>
<comment type="similarity">
    <text evidence="1 10">Belongs to the eukaryotic-type primase large subunit family.</text>
</comment>
<accession>A0A4P6DF33</accession>
<dbReference type="GO" id="GO:0003677">
    <property type="term" value="F:DNA binding"/>
    <property type="evidence" value="ECO:0007669"/>
    <property type="project" value="UniProtKB-UniRule"/>
</dbReference>
<dbReference type="InterPro" id="IPR007238">
    <property type="entry name" value="DNA_primase_lsu_euk/arc"/>
</dbReference>
<dbReference type="PIRSF" id="PIRSF009449">
    <property type="entry name" value="DNA_primase_large_subunit"/>
    <property type="match status" value="1"/>
</dbReference>
<dbReference type="GO" id="GO:0005658">
    <property type="term" value="C:alpha DNA polymerase:primase complex"/>
    <property type="evidence" value="ECO:0007669"/>
    <property type="project" value="UniProtKB-ARBA"/>
</dbReference>
<dbReference type="GO" id="GO:0006270">
    <property type="term" value="P:DNA replication initiation"/>
    <property type="evidence" value="ECO:0007669"/>
    <property type="project" value="TreeGrafter"/>
</dbReference>
<evidence type="ECO:0000256" key="4">
    <source>
        <dbReference type="ARBA" id="ARBA00022515"/>
    </source>
</evidence>
<keyword evidence="8 10" id="KW-0411">Iron-sulfur</keyword>
<dbReference type="GO" id="GO:0051539">
    <property type="term" value="F:4 iron, 4 sulfur cluster binding"/>
    <property type="evidence" value="ECO:0007669"/>
    <property type="project" value="UniProtKB-UniRule"/>
</dbReference>
<dbReference type="CDD" id="cd07322">
    <property type="entry name" value="PriL_PriS_Eukaryotic"/>
    <property type="match status" value="1"/>
</dbReference>
<dbReference type="AlphaFoldDB" id="A0A4P6DF33"/>
<dbReference type="EMBL" id="GHKJ01000221">
    <property type="protein sequence ID" value="MOY45251.1"/>
    <property type="molecule type" value="Transcribed_RNA"/>
</dbReference>
<evidence type="ECO:0000256" key="7">
    <source>
        <dbReference type="ARBA" id="ARBA00023004"/>
    </source>
</evidence>
<comment type="cofactor">
    <cofactor evidence="10">
        <name>[4Fe-4S] cluster</name>
        <dbReference type="ChEBI" id="CHEBI:49883"/>
    </cofactor>
    <text evidence="10">Binds 1 [4Fe-4S] cluster.</text>
</comment>
<feature type="binding site" evidence="11">
    <location>
        <position position="368"/>
    </location>
    <ligand>
        <name>[4Fe-4S] cluster</name>
        <dbReference type="ChEBI" id="CHEBI:49883"/>
    </ligand>
</feature>
<evidence type="ECO:0000256" key="1">
    <source>
        <dbReference type="ARBA" id="ARBA00010564"/>
    </source>
</evidence>
<keyword evidence="9 10" id="KW-0238">DNA-binding</keyword>